<evidence type="ECO:0000256" key="3">
    <source>
        <dbReference type="ARBA" id="ARBA00022801"/>
    </source>
</evidence>
<dbReference type="RefSeq" id="WP_100296801.1">
    <property type="nucleotide sequence ID" value="NZ_PHGZ01000013.1"/>
</dbReference>
<gene>
    <name evidence="6" type="ORF">CVP04_07100</name>
</gene>
<evidence type="ECO:0000313" key="6">
    <source>
        <dbReference type="EMBL" id="PJG83112.1"/>
    </source>
</evidence>
<evidence type="ECO:0000256" key="1">
    <source>
        <dbReference type="ARBA" id="ARBA00001947"/>
    </source>
</evidence>
<dbReference type="EMBL" id="PHGZ01000013">
    <property type="protein sequence ID" value="PJG83112.1"/>
    <property type="molecule type" value="Genomic_DNA"/>
</dbReference>
<dbReference type="InterPro" id="IPR001279">
    <property type="entry name" value="Metallo-B-lactamas"/>
</dbReference>
<dbReference type="Proteomes" id="UP000230282">
    <property type="component" value="Unassembled WGS sequence"/>
</dbReference>
<reference evidence="6 7" key="1">
    <citation type="submission" date="2017-11" db="EMBL/GenBank/DDBJ databases">
        <title>Reclassification of Bisgaard taxon 5 as Caviibacterium pharyngocola gen. nov., sp. nov.</title>
        <authorList>
            <person name="Christensen H."/>
        </authorList>
    </citation>
    <scope>NUCLEOTIDE SEQUENCE [LARGE SCALE GENOMIC DNA]</scope>
    <source>
        <strain evidence="6 7">7_3</strain>
    </source>
</reference>
<dbReference type="CDD" id="cd07737">
    <property type="entry name" value="YcbL-like_MBL-fold"/>
    <property type="match status" value="1"/>
</dbReference>
<feature type="domain" description="Metallo-beta-lactamase" evidence="5">
    <location>
        <begin position="12"/>
        <end position="193"/>
    </location>
</feature>
<dbReference type="GO" id="GO:0046872">
    <property type="term" value="F:metal ion binding"/>
    <property type="evidence" value="ECO:0007669"/>
    <property type="project" value="UniProtKB-KW"/>
</dbReference>
<keyword evidence="7" id="KW-1185">Reference proteome</keyword>
<accession>A0A2M8RW45</accession>
<dbReference type="SMART" id="SM00849">
    <property type="entry name" value="Lactamase_B"/>
    <property type="match status" value="1"/>
</dbReference>
<dbReference type="GO" id="GO:0016787">
    <property type="term" value="F:hydrolase activity"/>
    <property type="evidence" value="ECO:0007669"/>
    <property type="project" value="UniProtKB-KW"/>
</dbReference>
<dbReference type="PANTHER" id="PTHR46233:SF3">
    <property type="entry name" value="HYDROXYACYLGLUTATHIONE HYDROLASE GLOC"/>
    <property type="match status" value="1"/>
</dbReference>
<evidence type="ECO:0000256" key="4">
    <source>
        <dbReference type="ARBA" id="ARBA00022833"/>
    </source>
</evidence>
<dbReference type="AlphaFoldDB" id="A0A2M8RW45"/>
<keyword evidence="3 6" id="KW-0378">Hydrolase</keyword>
<dbReference type="InterPro" id="IPR051453">
    <property type="entry name" value="MBL_Glyoxalase_II"/>
</dbReference>
<dbReference type="OrthoDB" id="9802991at2"/>
<dbReference type="PANTHER" id="PTHR46233">
    <property type="entry name" value="HYDROXYACYLGLUTATHIONE HYDROLASE GLOC"/>
    <property type="match status" value="1"/>
</dbReference>
<evidence type="ECO:0000256" key="2">
    <source>
        <dbReference type="ARBA" id="ARBA00022723"/>
    </source>
</evidence>
<organism evidence="6 7">
    <name type="scientific">Caviibacterium pharyngocola</name>
    <dbReference type="NCBI Taxonomy" id="28159"/>
    <lineage>
        <taxon>Bacteria</taxon>
        <taxon>Pseudomonadati</taxon>
        <taxon>Pseudomonadota</taxon>
        <taxon>Gammaproteobacteria</taxon>
        <taxon>Pasteurellales</taxon>
        <taxon>Pasteurellaceae</taxon>
        <taxon>Caviibacterium</taxon>
    </lineage>
</organism>
<dbReference type="Gene3D" id="3.60.15.10">
    <property type="entry name" value="Ribonuclease Z/Hydroxyacylglutathione hydrolase-like"/>
    <property type="match status" value="1"/>
</dbReference>
<keyword evidence="4" id="KW-0862">Zinc</keyword>
<comment type="caution">
    <text evidence="6">The sequence shown here is derived from an EMBL/GenBank/DDBJ whole genome shotgun (WGS) entry which is preliminary data.</text>
</comment>
<evidence type="ECO:0000259" key="5">
    <source>
        <dbReference type="SMART" id="SM00849"/>
    </source>
</evidence>
<proteinExistence type="predicted"/>
<dbReference type="Pfam" id="PF00753">
    <property type="entry name" value="Lactamase_B"/>
    <property type="match status" value="1"/>
</dbReference>
<keyword evidence="2" id="KW-0479">Metal-binding</keyword>
<dbReference type="InterPro" id="IPR036866">
    <property type="entry name" value="RibonucZ/Hydroxyglut_hydro"/>
</dbReference>
<comment type="cofactor">
    <cofactor evidence="1">
        <name>Zn(2+)</name>
        <dbReference type="ChEBI" id="CHEBI:29105"/>
    </cofactor>
</comment>
<sequence>MNIDIIPVTAFQQNCSLIWDDEKNAAIIDPGGEAEKLIRRIEELGLNLQRILLTHGHLDHVGAAPKLKAHFKAEIWGSNSADDYWFQGLPQQSEKFGLLFEASAFTPDRWLNEEGEMIAIGDLRLEVLQLPGHTPGHIGFLERSKKVAFTGDVLFQNSIGRTDFPGGDHQTLLRSIREKLYVLDDETIIVAGHGAYTTIGREKQHNPFL</sequence>
<protein>
    <submittedName>
        <fullName evidence="6">MBL fold metallo-hydrolase</fullName>
    </submittedName>
</protein>
<evidence type="ECO:0000313" key="7">
    <source>
        <dbReference type="Proteomes" id="UP000230282"/>
    </source>
</evidence>
<dbReference type="SUPFAM" id="SSF56281">
    <property type="entry name" value="Metallo-hydrolase/oxidoreductase"/>
    <property type="match status" value="1"/>
</dbReference>
<name>A0A2M8RW45_9PAST</name>